<evidence type="ECO:0000256" key="4">
    <source>
        <dbReference type="PIRSR" id="PIRSR619791-2"/>
    </source>
</evidence>
<evidence type="ECO:0000313" key="5">
    <source>
        <dbReference type="EMBL" id="CAG2233127.1"/>
    </source>
</evidence>
<dbReference type="EMBL" id="CAJPWZ010002200">
    <property type="protein sequence ID" value="CAG2233127.1"/>
    <property type="molecule type" value="Genomic_DNA"/>
</dbReference>
<keyword evidence="6" id="KW-1185">Reference proteome</keyword>
<dbReference type="PANTHER" id="PTHR11475:SF4">
    <property type="entry name" value="CHORION PEROXIDASE"/>
    <property type="match status" value="1"/>
</dbReference>
<keyword evidence="5" id="KW-0575">Peroxidase</keyword>
<keyword evidence="4" id="KW-0349">Heme</keyword>
<feature type="binding site" description="axial binding residue" evidence="4">
    <location>
        <position position="321"/>
    </location>
    <ligand>
        <name>heme b</name>
        <dbReference type="ChEBI" id="CHEBI:60344"/>
    </ligand>
    <ligandPart>
        <name>Fe</name>
        <dbReference type="ChEBI" id="CHEBI:18248"/>
    </ligandPart>
</feature>
<evidence type="ECO:0000313" key="6">
    <source>
        <dbReference type="Proteomes" id="UP000683360"/>
    </source>
</evidence>
<comment type="subcellular location">
    <subcellularLocation>
        <location evidence="1">Secreted</location>
    </subcellularLocation>
</comment>
<organism evidence="5 6">
    <name type="scientific">Mytilus edulis</name>
    <name type="common">Blue mussel</name>
    <dbReference type="NCBI Taxonomy" id="6550"/>
    <lineage>
        <taxon>Eukaryota</taxon>
        <taxon>Metazoa</taxon>
        <taxon>Spiralia</taxon>
        <taxon>Lophotrochozoa</taxon>
        <taxon>Mollusca</taxon>
        <taxon>Bivalvia</taxon>
        <taxon>Autobranchia</taxon>
        <taxon>Pteriomorphia</taxon>
        <taxon>Mytilida</taxon>
        <taxon>Mytiloidea</taxon>
        <taxon>Mytilidae</taxon>
        <taxon>Mytilinae</taxon>
        <taxon>Mytilus</taxon>
    </lineage>
</organism>
<dbReference type="Gene3D" id="1.10.640.10">
    <property type="entry name" value="Haem peroxidase domain superfamily, animal type"/>
    <property type="match status" value="2"/>
</dbReference>
<evidence type="ECO:0000256" key="3">
    <source>
        <dbReference type="ARBA" id="ARBA00023180"/>
    </source>
</evidence>
<evidence type="ECO:0000256" key="1">
    <source>
        <dbReference type="ARBA" id="ARBA00004613"/>
    </source>
</evidence>
<dbReference type="AlphaFoldDB" id="A0A8S3TP94"/>
<dbReference type="Proteomes" id="UP000683360">
    <property type="component" value="Unassembled WGS sequence"/>
</dbReference>
<reference evidence="5" key="1">
    <citation type="submission" date="2021-03" db="EMBL/GenBank/DDBJ databases">
        <authorList>
            <person name="Bekaert M."/>
        </authorList>
    </citation>
    <scope>NUCLEOTIDE SEQUENCE</scope>
</reference>
<sequence>MYTLVVNICKPTTVISFLLLEIRRRGPQPAKSSIDLLNLFSSSQNQQQLRRSSRFTENAAPAVQPTAIYDLVEKAVESFCDQREQISCDKDAPYRTIDGTCNNLQNKLTGAAFTPQSRFLEPTYGDRPRNQMNVITSYLDLSSVYGSSKERLDQLRQHENGELAVGDNDLLPNTPPGAPEECKRKCFIAGIHYSLFMLLSNFRLFYLGVDWNPGDKRHSEVPLLAMFHIIFVREHNRIAKELSDLNTEWKDEKLFQETRKILTGVYQHIVFNEFVTALVGPKYANIISLTSSSKGYQTFYSPYLDGSSRNEFGATAFRYGHSQVGNHVGASGDDFKELRRSLMQNESFDVKTIRDPENKFGVKRMGRWMSATLGDKTDRFISDQMRNHLFEVQPGEAFDLGALNTQRGRDHGIAGYNEYREYCGLYRAKHFGNAYGGLVDHDKSTARALSEVYSHPDDIDLFVGGISEKPASGESILGPTFRCLIALQFLNYKHGDRFFYENKFPATGFTLENLRAKEYAVTICQG</sequence>
<dbReference type="OrthoDB" id="823504at2759"/>
<keyword evidence="4" id="KW-0408">Iron</keyword>
<dbReference type="GO" id="GO:0140825">
    <property type="term" value="F:lactoperoxidase activity"/>
    <property type="evidence" value="ECO:0007669"/>
    <property type="project" value="UniProtKB-EC"/>
</dbReference>
<dbReference type="InterPro" id="IPR019791">
    <property type="entry name" value="Haem_peroxidase_animal"/>
</dbReference>
<dbReference type="Pfam" id="PF03098">
    <property type="entry name" value="An_peroxidase"/>
    <property type="match status" value="2"/>
</dbReference>
<dbReference type="GO" id="GO:0046872">
    <property type="term" value="F:metal ion binding"/>
    <property type="evidence" value="ECO:0007669"/>
    <property type="project" value="UniProtKB-KW"/>
</dbReference>
<name>A0A8S3TP94_MYTED</name>
<keyword evidence="3" id="KW-0325">Glycoprotein</keyword>
<dbReference type="PANTHER" id="PTHR11475">
    <property type="entry name" value="OXIDASE/PEROXIDASE"/>
    <property type="match status" value="1"/>
</dbReference>
<protein>
    <submittedName>
        <fullName evidence="5">PXDN</fullName>
        <ecNumber evidence="5">1.11.1.7</ecNumber>
    </submittedName>
</protein>
<evidence type="ECO:0000256" key="2">
    <source>
        <dbReference type="ARBA" id="ARBA00022525"/>
    </source>
</evidence>
<proteinExistence type="predicted"/>
<dbReference type="GO" id="GO:0020037">
    <property type="term" value="F:heme binding"/>
    <property type="evidence" value="ECO:0007669"/>
    <property type="project" value="InterPro"/>
</dbReference>
<comment type="caution">
    <text evidence="5">The sequence shown here is derived from an EMBL/GenBank/DDBJ whole genome shotgun (WGS) entry which is preliminary data.</text>
</comment>
<accession>A0A8S3TP94</accession>
<dbReference type="EC" id="1.11.1.7" evidence="5"/>
<keyword evidence="4" id="KW-0479">Metal-binding</keyword>
<gene>
    <name evidence="5" type="ORF">MEDL_45848</name>
</gene>
<keyword evidence="2" id="KW-0964">Secreted</keyword>
<dbReference type="InterPro" id="IPR010255">
    <property type="entry name" value="Haem_peroxidase_sf"/>
</dbReference>
<dbReference type="PROSITE" id="PS50292">
    <property type="entry name" value="PEROXIDASE_3"/>
    <property type="match status" value="1"/>
</dbReference>
<keyword evidence="5" id="KW-0560">Oxidoreductase</keyword>
<dbReference type="SUPFAM" id="SSF48113">
    <property type="entry name" value="Heme-dependent peroxidases"/>
    <property type="match status" value="1"/>
</dbReference>
<dbReference type="GO" id="GO:0006979">
    <property type="term" value="P:response to oxidative stress"/>
    <property type="evidence" value="ECO:0007669"/>
    <property type="project" value="InterPro"/>
</dbReference>
<dbReference type="InterPro" id="IPR037120">
    <property type="entry name" value="Haem_peroxidase_sf_animal"/>
</dbReference>